<evidence type="ECO:0000256" key="1">
    <source>
        <dbReference type="SAM" id="MobiDB-lite"/>
    </source>
</evidence>
<reference evidence="2" key="2">
    <citation type="journal article" name="Front. Microbiol.">
        <title>Degradative Capacity of Two Strains of Rhodonia placenta: From Phenotype to Genotype.</title>
        <authorList>
            <person name="Kolle M."/>
            <person name="Horta M.A.C."/>
            <person name="Nowrousian M."/>
            <person name="Ohm R.A."/>
            <person name="Benz J.P."/>
            <person name="Pilgard A."/>
        </authorList>
    </citation>
    <scope>NUCLEOTIDE SEQUENCE</scope>
    <source>
        <strain evidence="2">FPRL280</strain>
    </source>
</reference>
<accession>A0A8H7TZD8</accession>
<organism evidence="2 3">
    <name type="scientific">Rhodonia placenta</name>
    <dbReference type="NCBI Taxonomy" id="104341"/>
    <lineage>
        <taxon>Eukaryota</taxon>
        <taxon>Fungi</taxon>
        <taxon>Dikarya</taxon>
        <taxon>Basidiomycota</taxon>
        <taxon>Agaricomycotina</taxon>
        <taxon>Agaricomycetes</taxon>
        <taxon>Polyporales</taxon>
        <taxon>Adustoporiaceae</taxon>
        <taxon>Rhodonia</taxon>
    </lineage>
</organism>
<feature type="region of interest" description="Disordered" evidence="1">
    <location>
        <begin position="1"/>
        <end position="46"/>
    </location>
</feature>
<evidence type="ECO:0000313" key="3">
    <source>
        <dbReference type="Proteomes" id="UP000639403"/>
    </source>
</evidence>
<name>A0A8H7TZD8_9APHY</name>
<evidence type="ECO:0008006" key="4">
    <source>
        <dbReference type="Google" id="ProtNLM"/>
    </source>
</evidence>
<evidence type="ECO:0000313" key="2">
    <source>
        <dbReference type="EMBL" id="KAF9807258.1"/>
    </source>
</evidence>
<comment type="caution">
    <text evidence="2">The sequence shown here is derived from an EMBL/GenBank/DDBJ whole genome shotgun (WGS) entry which is preliminary data.</text>
</comment>
<dbReference type="AlphaFoldDB" id="A0A8H7TZD8"/>
<protein>
    <recommendedName>
        <fullName evidence="4">Transcription factor domain-containing protein</fullName>
    </recommendedName>
</protein>
<reference evidence="2" key="1">
    <citation type="submission" date="2020-11" db="EMBL/GenBank/DDBJ databases">
        <authorList>
            <person name="Koelle M."/>
            <person name="Horta M.A.C."/>
            <person name="Nowrousian M."/>
            <person name="Ohm R.A."/>
            <person name="Benz P."/>
            <person name="Pilgard A."/>
        </authorList>
    </citation>
    <scope>NUCLEOTIDE SEQUENCE</scope>
    <source>
        <strain evidence="2">FPRL280</strain>
    </source>
</reference>
<feature type="region of interest" description="Disordered" evidence="1">
    <location>
        <begin position="274"/>
        <end position="297"/>
    </location>
</feature>
<feature type="compositionally biased region" description="Low complexity" evidence="1">
    <location>
        <begin position="12"/>
        <end position="24"/>
    </location>
</feature>
<sequence length="623" mass="69755">MVSHPPGPPSPISAISAGQSSSTSRSRREKPRLQLAPDQPLTTQGKPRTRVYVACVQWSASAAATGSDQNIKPLARIELPAEPSMKFAREIWWDVLLGHYAWSVEQSHGSATFLAPGARESANQQVTSDLRFLFRCSLHWLAFMNPSRLLRQLRDPVMRATLQPSFVWAALALATFFQSSDLESAQGARGRDRALRMRDEAQSALEASLVARWIDNGLAQASWLLAFFETCAHPMHSTARVSAAMSTLDSVIRYLSLTTLDADDPRVTRFAQRPPVAGVTGPEPGNEGRTLQGASAQQSVLQSVQQRHPQDRCWCSFYTLERTSPNSVELVPGWSHTLAVTTLTDAEERREESRRLVWSSISLTANWTAYNAATLTPQINLPIIDPANYAILFPGESTWAAGGPAAKDSVWALSMRSLMLWHTCVHMHNDVNMNNALRAHLSRAVWQEISVIEDALDGHTCNIERTFLFFPRDFLFLSRLCIIDELQRHALPAEIDKNVVRQKTEEWLRHHGTMARRIMNGLHAITGQRSTSLSMRPFLTWWFIAQVSRMLSLWSNDGSLTVALQSTKSIFAPLEYLMALWPCDEANRRFQDLQKRVRAVCHAAGVRPPMPLSFSPRFLDGTI</sequence>
<dbReference type="Proteomes" id="UP000639403">
    <property type="component" value="Unassembled WGS sequence"/>
</dbReference>
<gene>
    <name evidence="2" type="ORF">IEO21_08288</name>
</gene>
<dbReference type="EMBL" id="JADOXO010000283">
    <property type="protein sequence ID" value="KAF9807258.1"/>
    <property type="molecule type" value="Genomic_DNA"/>
</dbReference>
<feature type="compositionally biased region" description="Pro residues" evidence="1">
    <location>
        <begin position="1"/>
        <end position="11"/>
    </location>
</feature>
<proteinExistence type="predicted"/>